<dbReference type="STRING" id="946333.A4W93_26115"/>
<sequence>MNPNRCHAAVTLQSTLCAIYLTAAAPVAAQSTAQSQEAPPGFSGTLGAAVLGLPTYEGGQRHRAVVAPDITLIYRSASAGAVEFGPKGLVWRVVEHDGWTLALAGSIDLGRKDHDTSATDPTPGDDRLRGMGTLGSATEAGVMVGWGPVYATWRRALNGRGHAGTQAELVFDGTMDLSEQVGVRVYANALWTDAACMQAYFGVTPAQSAATGFAVYTPGGGLRRVDLGVGAEYRFLPKWKMSGGVGWVQLVGEARKSPLVERAGSAIAATTLSYEF</sequence>
<dbReference type="PANTHER" id="PTHR38776:SF1">
    <property type="entry name" value="MLTA-INTERACTING PROTEIN-RELATED"/>
    <property type="match status" value="1"/>
</dbReference>
<protein>
    <submittedName>
        <fullName evidence="6">Uncharacterized protein</fullName>
    </submittedName>
</protein>
<comment type="subcellular location">
    <subcellularLocation>
        <location evidence="1">Cell outer membrane</location>
    </subcellularLocation>
</comment>
<dbReference type="EMBL" id="CP015118">
    <property type="protein sequence ID" value="ARN23095.1"/>
    <property type="molecule type" value="Genomic_DNA"/>
</dbReference>
<dbReference type="PANTHER" id="PTHR38776">
    <property type="entry name" value="MLTA-INTERACTING PROTEIN-RELATED"/>
    <property type="match status" value="1"/>
</dbReference>
<keyword evidence="5" id="KW-0998">Cell outer membrane</keyword>
<dbReference type="InterPro" id="IPR010583">
    <property type="entry name" value="MipA"/>
</dbReference>
<dbReference type="RefSeq" id="WP_085753410.1">
    <property type="nucleotide sequence ID" value="NZ_BSPR01000017.1"/>
</dbReference>
<evidence type="ECO:0000256" key="3">
    <source>
        <dbReference type="ARBA" id="ARBA00022729"/>
    </source>
</evidence>
<evidence type="ECO:0000256" key="4">
    <source>
        <dbReference type="ARBA" id="ARBA00023136"/>
    </source>
</evidence>
<keyword evidence="3" id="KW-0732">Signal</keyword>
<keyword evidence="4" id="KW-0472">Membrane</keyword>
<dbReference type="KEGG" id="rgu:A4W93_26115"/>
<evidence type="ECO:0000256" key="1">
    <source>
        <dbReference type="ARBA" id="ARBA00004442"/>
    </source>
</evidence>
<dbReference type="Pfam" id="PF06629">
    <property type="entry name" value="MipA"/>
    <property type="match status" value="1"/>
</dbReference>
<proteinExistence type="inferred from homology"/>
<reference evidence="6 7" key="1">
    <citation type="submission" date="2016-04" db="EMBL/GenBank/DDBJ databases">
        <title>Complete genome sequence of natural rubber-degrading, novel Gram-negative bacterium, Rhizobacter gummiphilus strain NS21.</title>
        <authorList>
            <person name="Tabata M."/>
            <person name="Kasai D."/>
            <person name="Fukuda M."/>
        </authorList>
    </citation>
    <scope>NUCLEOTIDE SEQUENCE [LARGE SCALE GENOMIC DNA]</scope>
    <source>
        <strain evidence="6 7">NS21</strain>
    </source>
</reference>
<name>A0A1W6LFQ2_9BURK</name>
<evidence type="ECO:0000313" key="7">
    <source>
        <dbReference type="Proteomes" id="UP000193427"/>
    </source>
</evidence>
<dbReference type="OrthoDB" id="8585044at2"/>
<gene>
    <name evidence="6" type="ORF">A4W93_26115</name>
</gene>
<accession>A0A1W6LFQ2</accession>
<keyword evidence="7" id="KW-1185">Reference proteome</keyword>
<evidence type="ECO:0000256" key="5">
    <source>
        <dbReference type="ARBA" id="ARBA00023237"/>
    </source>
</evidence>
<evidence type="ECO:0000256" key="2">
    <source>
        <dbReference type="ARBA" id="ARBA00005722"/>
    </source>
</evidence>
<comment type="similarity">
    <text evidence="2">Belongs to the MipA/OmpV family.</text>
</comment>
<dbReference type="Proteomes" id="UP000193427">
    <property type="component" value="Chromosome"/>
</dbReference>
<evidence type="ECO:0000313" key="6">
    <source>
        <dbReference type="EMBL" id="ARN23095.1"/>
    </source>
</evidence>
<organism evidence="6 7">
    <name type="scientific">Piscinibacter gummiphilus</name>
    <dbReference type="NCBI Taxonomy" id="946333"/>
    <lineage>
        <taxon>Bacteria</taxon>
        <taxon>Pseudomonadati</taxon>
        <taxon>Pseudomonadota</taxon>
        <taxon>Betaproteobacteria</taxon>
        <taxon>Burkholderiales</taxon>
        <taxon>Sphaerotilaceae</taxon>
        <taxon>Piscinibacter</taxon>
    </lineage>
</organism>
<dbReference type="AlphaFoldDB" id="A0A1W6LFQ2"/>
<dbReference type="GO" id="GO:0009279">
    <property type="term" value="C:cell outer membrane"/>
    <property type="evidence" value="ECO:0007669"/>
    <property type="project" value="UniProtKB-SubCell"/>
</dbReference>